<dbReference type="Pfam" id="PF13378">
    <property type="entry name" value="MR_MLE_C"/>
    <property type="match status" value="1"/>
</dbReference>
<sequence>MTGRRSETVAPVRAAVRPPGGERRRRGVTTRGASRQTHEADPGRVTGPTGPVGGADGVRVEGVRVHAFSVPTDGPDGAEEDGTLRWEATTAIVVEVQGGGRTGVGYTYGDVSTAGFVASQLAPLVTGGDALAPAALWHRMRAAVRNAGRPGVGAMALSAVDIALWDLKARLLGLPLHRLLPAVHDQVPVYGSGGFTNYAHGLLADQLAGWVEQGIPRVKIKTSRRPGQDAARLSAAREAIGPDTELFADANGALSRKEALYWARRMAGEWDVRWLEEPVSSDDTAGLRLLRDQGPGRLEIAAGEYGFVLGDFAALLQAGAVDCLQADVTRCGGITGLLQVAGLAAAHRVDLSAHCAPAASAHAFCAVERLRHLEYFHDHVRVEELLFDGVLRPVGGALRPAHDRPGLGIRVRWADAEPYRVHGHRPG</sequence>
<evidence type="ECO:0000313" key="7">
    <source>
        <dbReference type="Proteomes" id="UP000253507"/>
    </source>
</evidence>
<dbReference type="InterPro" id="IPR029065">
    <property type="entry name" value="Enolase_C-like"/>
</dbReference>
<feature type="region of interest" description="Disordered" evidence="4">
    <location>
        <begin position="1"/>
        <end position="57"/>
    </location>
</feature>
<evidence type="ECO:0000256" key="2">
    <source>
        <dbReference type="ARBA" id="ARBA00022723"/>
    </source>
</evidence>
<gene>
    <name evidence="6" type="ORF">DQ392_24005</name>
</gene>
<dbReference type="SFLD" id="SFLDG00179">
    <property type="entry name" value="mandelate_racemase"/>
    <property type="match status" value="1"/>
</dbReference>
<dbReference type="InterPro" id="IPR046945">
    <property type="entry name" value="RHMD-like"/>
</dbReference>
<dbReference type="SUPFAM" id="SSF54826">
    <property type="entry name" value="Enolase N-terminal domain-like"/>
    <property type="match status" value="1"/>
</dbReference>
<proteinExistence type="predicted"/>
<comment type="cofactor">
    <cofactor evidence="1">
        <name>Mg(2+)</name>
        <dbReference type="ChEBI" id="CHEBI:18420"/>
    </cofactor>
</comment>
<dbReference type="EMBL" id="QOIM01000041">
    <property type="protein sequence ID" value="RCG15261.1"/>
    <property type="molecule type" value="Genomic_DNA"/>
</dbReference>
<dbReference type="PANTHER" id="PTHR13794:SF58">
    <property type="entry name" value="MITOCHONDRIAL ENOLASE SUPERFAMILY MEMBER 1"/>
    <property type="match status" value="1"/>
</dbReference>
<protein>
    <submittedName>
        <fullName evidence="6">Mandelate racemase</fullName>
    </submittedName>
</protein>
<evidence type="ECO:0000256" key="3">
    <source>
        <dbReference type="ARBA" id="ARBA00022842"/>
    </source>
</evidence>
<dbReference type="SUPFAM" id="SSF51604">
    <property type="entry name" value="Enolase C-terminal domain-like"/>
    <property type="match status" value="1"/>
</dbReference>
<dbReference type="PANTHER" id="PTHR13794">
    <property type="entry name" value="ENOLASE SUPERFAMILY, MANDELATE RACEMASE"/>
    <property type="match status" value="1"/>
</dbReference>
<dbReference type="GO" id="GO:0016836">
    <property type="term" value="F:hydro-lyase activity"/>
    <property type="evidence" value="ECO:0007669"/>
    <property type="project" value="TreeGrafter"/>
</dbReference>
<dbReference type="SMART" id="SM00922">
    <property type="entry name" value="MR_MLE"/>
    <property type="match status" value="1"/>
</dbReference>
<dbReference type="InterPro" id="IPR013341">
    <property type="entry name" value="Mandelate_racemase_N_dom"/>
</dbReference>
<dbReference type="OrthoDB" id="9796450at2"/>
<dbReference type="AlphaFoldDB" id="A0A367EB54"/>
<evidence type="ECO:0000256" key="1">
    <source>
        <dbReference type="ARBA" id="ARBA00001946"/>
    </source>
</evidence>
<evidence type="ECO:0000259" key="5">
    <source>
        <dbReference type="SMART" id="SM00922"/>
    </source>
</evidence>
<comment type="caution">
    <text evidence="6">The sequence shown here is derived from an EMBL/GenBank/DDBJ whole genome shotgun (WGS) entry which is preliminary data.</text>
</comment>
<keyword evidence="2" id="KW-0479">Metal-binding</keyword>
<dbReference type="Gene3D" id="3.20.20.120">
    <property type="entry name" value="Enolase-like C-terminal domain"/>
    <property type="match status" value="1"/>
</dbReference>
<keyword evidence="3" id="KW-0460">Magnesium</keyword>
<reference evidence="6 7" key="1">
    <citation type="submission" date="2018-06" db="EMBL/GenBank/DDBJ databases">
        <title>Streptomyces reniochalinae sp. nov. and Streptomyces diacarnus sp. nov. from marine sponges.</title>
        <authorList>
            <person name="Li L."/>
        </authorList>
    </citation>
    <scope>NUCLEOTIDE SEQUENCE [LARGE SCALE GENOMIC DNA]</scope>
    <source>
        <strain evidence="6 7">LHW50302</strain>
    </source>
</reference>
<name>A0A367EB54_9ACTN</name>
<organism evidence="6 7">
    <name type="scientific">Streptomyces reniochalinae</name>
    <dbReference type="NCBI Taxonomy" id="2250578"/>
    <lineage>
        <taxon>Bacteria</taxon>
        <taxon>Bacillati</taxon>
        <taxon>Actinomycetota</taxon>
        <taxon>Actinomycetes</taxon>
        <taxon>Kitasatosporales</taxon>
        <taxon>Streptomycetaceae</taxon>
        <taxon>Streptomyces</taxon>
    </lineage>
</organism>
<dbReference type="Proteomes" id="UP000253507">
    <property type="component" value="Unassembled WGS sequence"/>
</dbReference>
<dbReference type="SFLD" id="SFLDS00001">
    <property type="entry name" value="Enolase"/>
    <property type="match status" value="1"/>
</dbReference>
<dbReference type="Gene3D" id="3.30.390.10">
    <property type="entry name" value="Enolase-like, N-terminal domain"/>
    <property type="match status" value="1"/>
</dbReference>
<evidence type="ECO:0000256" key="4">
    <source>
        <dbReference type="SAM" id="MobiDB-lite"/>
    </source>
</evidence>
<keyword evidence="7" id="KW-1185">Reference proteome</keyword>
<dbReference type="Pfam" id="PF02746">
    <property type="entry name" value="MR_MLE_N"/>
    <property type="match status" value="1"/>
</dbReference>
<dbReference type="GO" id="GO:0016052">
    <property type="term" value="P:carbohydrate catabolic process"/>
    <property type="evidence" value="ECO:0007669"/>
    <property type="project" value="TreeGrafter"/>
</dbReference>
<evidence type="ECO:0000313" key="6">
    <source>
        <dbReference type="EMBL" id="RCG15261.1"/>
    </source>
</evidence>
<dbReference type="InterPro" id="IPR029017">
    <property type="entry name" value="Enolase-like_N"/>
</dbReference>
<dbReference type="InterPro" id="IPR036849">
    <property type="entry name" value="Enolase-like_C_sf"/>
</dbReference>
<dbReference type="GO" id="GO:0000287">
    <property type="term" value="F:magnesium ion binding"/>
    <property type="evidence" value="ECO:0007669"/>
    <property type="project" value="TreeGrafter"/>
</dbReference>
<accession>A0A367EB54</accession>
<feature type="domain" description="Mandelate racemase/muconate lactonizing enzyme C-terminal" evidence="5">
    <location>
        <begin position="200"/>
        <end position="297"/>
    </location>
</feature>
<dbReference type="CDD" id="cd03328">
    <property type="entry name" value="MR_like_3"/>
    <property type="match status" value="1"/>
</dbReference>
<dbReference type="InterPro" id="IPR013342">
    <property type="entry name" value="Mandelate_racemase_C"/>
</dbReference>